<evidence type="ECO:0000256" key="1">
    <source>
        <dbReference type="ARBA" id="ARBA00009437"/>
    </source>
</evidence>
<name>A0ABM5ZXS8_9GAMM</name>
<dbReference type="Pfam" id="PF00126">
    <property type="entry name" value="HTH_1"/>
    <property type="match status" value="1"/>
</dbReference>
<dbReference type="SUPFAM" id="SSF46785">
    <property type="entry name" value="Winged helix' DNA-binding domain"/>
    <property type="match status" value="1"/>
</dbReference>
<gene>
    <name evidence="6" type="ORF">A3K91_1296</name>
</gene>
<evidence type="ECO:0000256" key="3">
    <source>
        <dbReference type="ARBA" id="ARBA00023125"/>
    </source>
</evidence>
<evidence type="ECO:0000313" key="6">
    <source>
        <dbReference type="EMBL" id="AMT96900.1"/>
    </source>
</evidence>
<dbReference type="PANTHER" id="PTHR30118">
    <property type="entry name" value="HTH-TYPE TRANSCRIPTIONAL REGULATOR LEUO-RELATED"/>
    <property type="match status" value="1"/>
</dbReference>
<evidence type="ECO:0000313" key="7">
    <source>
        <dbReference type="Proteomes" id="UP000076104"/>
    </source>
</evidence>
<organism evidence="6 7">
    <name type="scientific">Psychrobacter alimentarius</name>
    <dbReference type="NCBI Taxonomy" id="261164"/>
    <lineage>
        <taxon>Bacteria</taxon>
        <taxon>Pseudomonadati</taxon>
        <taxon>Pseudomonadota</taxon>
        <taxon>Gammaproteobacteria</taxon>
        <taxon>Moraxellales</taxon>
        <taxon>Moraxellaceae</taxon>
        <taxon>Psychrobacter</taxon>
    </lineage>
</organism>
<dbReference type="InterPro" id="IPR050389">
    <property type="entry name" value="LysR-type_TF"/>
</dbReference>
<evidence type="ECO:0000256" key="4">
    <source>
        <dbReference type="ARBA" id="ARBA00023163"/>
    </source>
</evidence>
<evidence type="ECO:0000256" key="2">
    <source>
        <dbReference type="ARBA" id="ARBA00023015"/>
    </source>
</evidence>
<dbReference type="RefSeq" id="WP_062844537.1">
    <property type="nucleotide sequence ID" value="NZ_CP014945.1"/>
</dbReference>
<dbReference type="Gene3D" id="3.40.190.10">
    <property type="entry name" value="Periplasmic binding protein-like II"/>
    <property type="match status" value="2"/>
</dbReference>
<dbReference type="GeneID" id="33060375"/>
<keyword evidence="7" id="KW-1185">Reference proteome</keyword>
<dbReference type="EMBL" id="CP014945">
    <property type="protein sequence ID" value="AMT96900.1"/>
    <property type="molecule type" value="Genomic_DNA"/>
</dbReference>
<dbReference type="SUPFAM" id="SSF53850">
    <property type="entry name" value="Periplasmic binding protein-like II"/>
    <property type="match status" value="1"/>
</dbReference>
<protein>
    <submittedName>
        <fullName evidence="6">LysR family transcriptional regulator</fullName>
    </submittedName>
</protein>
<feature type="domain" description="HTH lysR-type" evidence="5">
    <location>
        <begin position="7"/>
        <end position="64"/>
    </location>
</feature>
<dbReference type="InterPro" id="IPR036390">
    <property type="entry name" value="WH_DNA-bd_sf"/>
</dbReference>
<dbReference type="InterPro" id="IPR005119">
    <property type="entry name" value="LysR_subst-bd"/>
</dbReference>
<keyword evidence="2" id="KW-0805">Transcription regulation</keyword>
<comment type="similarity">
    <text evidence="1">Belongs to the LysR transcriptional regulatory family.</text>
</comment>
<dbReference type="PROSITE" id="PS50931">
    <property type="entry name" value="HTH_LYSR"/>
    <property type="match status" value="1"/>
</dbReference>
<dbReference type="Gene3D" id="1.10.10.10">
    <property type="entry name" value="Winged helix-like DNA-binding domain superfamily/Winged helix DNA-binding domain"/>
    <property type="match status" value="1"/>
</dbReference>
<keyword evidence="3" id="KW-0238">DNA-binding</keyword>
<dbReference type="InterPro" id="IPR000847">
    <property type="entry name" value="LysR_HTH_N"/>
</dbReference>
<dbReference type="InterPro" id="IPR036388">
    <property type="entry name" value="WH-like_DNA-bd_sf"/>
</dbReference>
<dbReference type="Proteomes" id="UP000076104">
    <property type="component" value="Chromosome"/>
</dbReference>
<reference evidence="6 7" key="1">
    <citation type="submission" date="2016-03" db="EMBL/GenBank/DDBJ databases">
        <title>Genome sequencing of Psychrobacter alimentarius PAMC 27889.</title>
        <authorList>
            <person name="Lee J."/>
            <person name="Kim O.-S."/>
        </authorList>
    </citation>
    <scope>NUCLEOTIDE SEQUENCE [LARGE SCALE GENOMIC DNA]</scope>
    <source>
        <strain evidence="6 7">PAMC 27889</strain>
    </source>
</reference>
<dbReference type="PANTHER" id="PTHR30118:SF15">
    <property type="entry name" value="TRANSCRIPTIONAL REGULATORY PROTEIN"/>
    <property type="match status" value="1"/>
</dbReference>
<evidence type="ECO:0000259" key="5">
    <source>
        <dbReference type="PROSITE" id="PS50931"/>
    </source>
</evidence>
<accession>A0ABM5ZXS8</accession>
<proteinExistence type="inferred from homology"/>
<keyword evidence="4" id="KW-0804">Transcription</keyword>
<dbReference type="CDD" id="cd08465">
    <property type="entry name" value="PBP2_ToxR"/>
    <property type="match status" value="1"/>
</dbReference>
<sequence length="307" mass="34329">MNNLRRIDLNLLVTLHALLIEKHVSRAALRLHKSQPAVSHALAHLRTIFDDPLLVRRSGKLELTSRASELILPLTDVLEQLGALIDTPEFNPLSAKRVFRLAMSDYGARVFMPSLVRSLRMLAPGIELEVSQGSREAMMADVFDGETDMAFGVFPDKVPEALRMYTLFVESFACLADKNTLPNSGTLDKSSWLARPHILVAMQSGANNEIERALSGTGLSRHVVMTLPHWGIANQLVAGTDLILTAARRSFDMTDSNSQVQIFEPPFPIESFDFKLLWHQRREGDAAHNWLRQLIISVLNSELNEKS</sequence>
<dbReference type="Pfam" id="PF03466">
    <property type="entry name" value="LysR_substrate"/>
    <property type="match status" value="1"/>
</dbReference>